<accession>A0ACC3AHA8</accession>
<dbReference type="EMBL" id="JAPDRQ010000015">
    <property type="protein sequence ID" value="KAJ9662478.1"/>
    <property type="molecule type" value="Genomic_DNA"/>
</dbReference>
<comment type="caution">
    <text evidence="1">The sequence shown here is derived from an EMBL/GenBank/DDBJ whole genome shotgun (WGS) entry which is preliminary data.</text>
</comment>
<evidence type="ECO:0000313" key="2">
    <source>
        <dbReference type="Proteomes" id="UP001172386"/>
    </source>
</evidence>
<dbReference type="Proteomes" id="UP001172386">
    <property type="component" value="Unassembled WGS sequence"/>
</dbReference>
<proteinExistence type="predicted"/>
<organism evidence="1 2">
    <name type="scientific">Neophaeococcomyces mojaviensis</name>
    <dbReference type="NCBI Taxonomy" id="3383035"/>
    <lineage>
        <taxon>Eukaryota</taxon>
        <taxon>Fungi</taxon>
        <taxon>Dikarya</taxon>
        <taxon>Ascomycota</taxon>
        <taxon>Pezizomycotina</taxon>
        <taxon>Eurotiomycetes</taxon>
        <taxon>Chaetothyriomycetidae</taxon>
        <taxon>Chaetothyriales</taxon>
        <taxon>Chaetothyriales incertae sedis</taxon>
        <taxon>Neophaeococcomyces</taxon>
    </lineage>
</organism>
<sequence length="280" mass="30276">MTTEYAYLTGGASGLGAATARMLGKRGIKVFIADRDAAGAEKIAKEIGGLFAVVDVADFKSQVKAFTQAVSQFPRIDYVYAIAGIGERRWLPQNSTTTSGHEFEMPDLSVLDINLNGVLYTASLAIQQSRRQEVGQHGFKGKIACVSSVCGWYCCPTLPVYTAAKHGVTGFVRSYGKYLPSEKITLNAVNPNVVRTNISTPAFYDSLEQRGLLTPIEGVVDAFESLLGDNPESGQTLEIGPNYAKGQGFVKRQAPEFVDAESEQVFELLEPRGRPLQLPG</sequence>
<protein>
    <submittedName>
        <fullName evidence="1">Uncharacterized protein</fullName>
    </submittedName>
</protein>
<name>A0ACC3AHA8_9EURO</name>
<evidence type="ECO:0000313" key="1">
    <source>
        <dbReference type="EMBL" id="KAJ9662478.1"/>
    </source>
</evidence>
<gene>
    <name evidence="1" type="ORF">H2198_001367</name>
</gene>
<keyword evidence="2" id="KW-1185">Reference proteome</keyword>
<reference evidence="1" key="1">
    <citation type="submission" date="2022-10" db="EMBL/GenBank/DDBJ databases">
        <title>Culturing micro-colonial fungi from biological soil crusts in the Mojave desert and describing Neophaeococcomyces mojavensis, and introducing the new genera and species Taxawa tesnikishii.</title>
        <authorList>
            <person name="Kurbessoian T."/>
            <person name="Stajich J.E."/>
        </authorList>
    </citation>
    <scope>NUCLEOTIDE SEQUENCE</scope>
    <source>
        <strain evidence="1">JES_112</strain>
    </source>
</reference>